<dbReference type="Proteomes" id="UP000248889">
    <property type="component" value="Unassembled WGS sequence"/>
</dbReference>
<feature type="signal peptide" evidence="1">
    <location>
        <begin position="1"/>
        <end position="27"/>
    </location>
</feature>
<dbReference type="PROSITE" id="PS51257">
    <property type="entry name" value="PROKAR_LIPOPROTEIN"/>
    <property type="match status" value="1"/>
</dbReference>
<reference evidence="2 3" key="1">
    <citation type="submission" date="2018-06" db="EMBL/GenBank/DDBJ databases">
        <title>Streptacidiphilus pinicola sp. nov., isolated from pine grove soil.</title>
        <authorList>
            <person name="Roh S.G."/>
            <person name="Park S."/>
            <person name="Kim M.-K."/>
            <person name="Yun B.-R."/>
            <person name="Park J."/>
            <person name="Kim M.J."/>
            <person name="Kim Y.S."/>
            <person name="Kim S.B."/>
        </authorList>
    </citation>
    <scope>NUCLEOTIDE SEQUENCE [LARGE SCALE GENOMIC DNA]</scope>
    <source>
        <strain evidence="2 3">MMS16-CNU450</strain>
    </source>
</reference>
<evidence type="ECO:0000313" key="3">
    <source>
        <dbReference type="Proteomes" id="UP000248889"/>
    </source>
</evidence>
<evidence type="ECO:0000256" key="1">
    <source>
        <dbReference type="SAM" id="SignalP"/>
    </source>
</evidence>
<keyword evidence="3" id="KW-1185">Reference proteome</keyword>
<organism evidence="2 3">
    <name type="scientific">Streptacidiphilus pinicola</name>
    <dbReference type="NCBI Taxonomy" id="2219663"/>
    <lineage>
        <taxon>Bacteria</taxon>
        <taxon>Bacillati</taxon>
        <taxon>Actinomycetota</taxon>
        <taxon>Actinomycetes</taxon>
        <taxon>Kitasatosporales</taxon>
        <taxon>Streptomycetaceae</taxon>
        <taxon>Streptacidiphilus</taxon>
    </lineage>
</organism>
<evidence type="ECO:0000313" key="2">
    <source>
        <dbReference type="EMBL" id="RAG84477.1"/>
    </source>
</evidence>
<name>A0A2X0IIN1_9ACTN</name>
<evidence type="ECO:0008006" key="4">
    <source>
        <dbReference type="Google" id="ProtNLM"/>
    </source>
</evidence>
<dbReference type="EMBL" id="QKYN01000065">
    <property type="protein sequence ID" value="RAG84477.1"/>
    <property type="molecule type" value="Genomic_DNA"/>
</dbReference>
<keyword evidence="1" id="KW-0732">Signal</keyword>
<feature type="chain" id="PRO_5039573903" description="Lipoprotein" evidence="1">
    <location>
        <begin position="28"/>
        <end position="292"/>
    </location>
</feature>
<accession>A0A2X0IIN1</accession>
<sequence length="292" mass="30015">MRVTRALILTAVLLAGAAGCASSHQVAVEPPASTLGTPFPQRAAQLAASWVGSPTQQTWEAGYVPLDGTTQLPAGAFHSGADKAAYLAGQFHFSVTLPTGPTQQTVHFDSGTRATRPGLSADQALRTEGTGHCPAAGGCPTWLTVTAARATTERVRTSQGPATVPAWAFRIQGYQGEFVFAAVKPETLPNPVDEPRLNGYQGALLESVSADGRTLTLGVATGCGQQPPSGLVYETKDVVVVGATDKPVSMSPGTACPADLRLAPVAVHLNDVLDGRTVINVGSGLPEAPTRG</sequence>
<proteinExistence type="predicted"/>
<protein>
    <recommendedName>
        <fullName evidence="4">Lipoprotein</fullName>
    </recommendedName>
</protein>
<dbReference type="OrthoDB" id="4307068at2"/>
<gene>
    <name evidence="2" type="ORF">DN069_16650</name>
</gene>
<dbReference type="AlphaFoldDB" id="A0A2X0IIN1"/>
<comment type="caution">
    <text evidence="2">The sequence shown here is derived from an EMBL/GenBank/DDBJ whole genome shotgun (WGS) entry which is preliminary data.</text>
</comment>
<dbReference type="RefSeq" id="WP_111501786.1">
    <property type="nucleotide sequence ID" value="NZ_QKYN01000065.1"/>
</dbReference>